<name>A0A073KH39_9BACI</name>
<dbReference type="GO" id="GO:0046872">
    <property type="term" value="F:metal ion binding"/>
    <property type="evidence" value="ECO:0007669"/>
    <property type="project" value="UniProtKB-KW"/>
</dbReference>
<dbReference type="OrthoDB" id="9806388at2"/>
<keyword evidence="4" id="KW-0378">Hydrolase</keyword>
<dbReference type="Pfam" id="PF00557">
    <property type="entry name" value="Peptidase_M24"/>
    <property type="match status" value="1"/>
</dbReference>
<dbReference type="STRING" id="574375.AZF08_00900"/>
<comment type="cofactor">
    <cofactor evidence="1">
        <name>Mn(2+)</name>
        <dbReference type="ChEBI" id="CHEBI:29035"/>
    </cofactor>
</comment>
<dbReference type="GO" id="GO:0008235">
    <property type="term" value="F:metalloexopeptidase activity"/>
    <property type="evidence" value="ECO:0007669"/>
    <property type="project" value="UniProtKB-ARBA"/>
</dbReference>
<dbReference type="AlphaFoldDB" id="A0A073KH39"/>
<reference evidence="7 8" key="1">
    <citation type="submission" date="2014-06" db="EMBL/GenBank/DDBJ databases">
        <title>Draft genome sequence of Bacillus gaemokensis JCM 15801 (MCCC 1A00707).</title>
        <authorList>
            <person name="Lai Q."/>
            <person name="Liu Y."/>
            <person name="Shao Z."/>
        </authorList>
    </citation>
    <scope>NUCLEOTIDE SEQUENCE [LARGE SCALE GENOMIC DNA]</scope>
    <source>
        <strain evidence="7 8">JCM 15801</strain>
    </source>
</reference>
<dbReference type="GO" id="GO:0004177">
    <property type="term" value="F:aminopeptidase activity"/>
    <property type="evidence" value="ECO:0007669"/>
    <property type="project" value="UniProtKB-KW"/>
</dbReference>
<accession>A0A073KH39</accession>
<dbReference type="CDD" id="cd01092">
    <property type="entry name" value="APP-like"/>
    <property type="match status" value="1"/>
</dbReference>
<dbReference type="InterPro" id="IPR050659">
    <property type="entry name" value="Peptidase_M24B"/>
</dbReference>
<keyword evidence="7" id="KW-0645">Protease</keyword>
<dbReference type="SUPFAM" id="SSF55920">
    <property type="entry name" value="Creatinase/aminopeptidase"/>
    <property type="match status" value="1"/>
</dbReference>
<comment type="similarity">
    <text evidence="2">Belongs to the peptidase M24B family.</text>
</comment>
<evidence type="ECO:0000313" key="7">
    <source>
        <dbReference type="EMBL" id="KEK25806.1"/>
    </source>
</evidence>
<sequence>MTTRIKKIQEQLNKYGIDGLLITKKENCQYATGFTGSARVVLLSATEAVFITDFRYVNQAKAQVQEAEIIMHKGNMEQEIANQTTRLGIQRLGIEENNMTLKQYSALKKNTNIELVQVSELVETIRAIKEESEIETIKIAANIADQAFQHVTSFLKSGISEFDVRDELEFFMRKHGASSSSFDIIVASGVRSSLPHGVATNKTIENGDIVTLDFGALYNGYCSDLTRTVAIGSYPKEFEKIYGIVLEALKRGTEAIRPSESAKTIDDVTRNYITDHGYGEYFGHSTGHGVGLEIHEPLRLSQESKATLQEGMVVTVEPGIYIPNWGGCRIEDDIVITKDGHEVITQANRDLLVIC</sequence>
<organism evidence="7 8">
    <name type="scientific">Bacillus gaemokensis</name>
    <dbReference type="NCBI Taxonomy" id="574375"/>
    <lineage>
        <taxon>Bacteria</taxon>
        <taxon>Bacillati</taxon>
        <taxon>Bacillota</taxon>
        <taxon>Bacilli</taxon>
        <taxon>Bacillales</taxon>
        <taxon>Bacillaceae</taxon>
        <taxon>Bacillus</taxon>
        <taxon>Bacillus cereus group</taxon>
    </lineage>
</organism>
<dbReference type="Proteomes" id="UP000027778">
    <property type="component" value="Unassembled WGS sequence"/>
</dbReference>
<dbReference type="InterPro" id="IPR000994">
    <property type="entry name" value="Pept_M24"/>
</dbReference>
<feature type="domain" description="Peptidase M24" evidence="5">
    <location>
        <begin position="136"/>
        <end position="338"/>
    </location>
</feature>
<dbReference type="Gene3D" id="3.90.230.10">
    <property type="entry name" value="Creatinase/methionine aminopeptidase superfamily"/>
    <property type="match status" value="1"/>
</dbReference>
<dbReference type="RefSeq" id="WP_033672144.1">
    <property type="nucleotide sequence ID" value="NZ_JOTM01000001.1"/>
</dbReference>
<dbReference type="InterPro" id="IPR001131">
    <property type="entry name" value="Peptidase_M24B_aminopep-P_CS"/>
</dbReference>
<protein>
    <submittedName>
        <fullName evidence="7">Aminopeptidase</fullName>
    </submittedName>
</protein>
<dbReference type="InterPro" id="IPR029149">
    <property type="entry name" value="Creatin/AminoP/Spt16_N"/>
</dbReference>
<evidence type="ECO:0000256" key="3">
    <source>
        <dbReference type="ARBA" id="ARBA00022723"/>
    </source>
</evidence>
<dbReference type="InterPro" id="IPR000587">
    <property type="entry name" value="Creatinase_N"/>
</dbReference>
<evidence type="ECO:0000256" key="4">
    <source>
        <dbReference type="ARBA" id="ARBA00022801"/>
    </source>
</evidence>
<keyword evidence="3" id="KW-0479">Metal-binding</keyword>
<dbReference type="Gene3D" id="3.40.350.10">
    <property type="entry name" value="Creatinase/prolidase N-terminal domain"/>
    <property type="match status" value="1"/>
</dbReference>
<dbReference type="PRINTS" id="PR00599">
    <property type="entry name" value="MAPEPTIDASE"/>
</dbReference>
<dbReference type="SUPFAM" id="SSF53092">
    <property type="entry name" value="Creatinase/prolidase N-terminal domain"/>
    <property type="match status" value="1"/>
</dbReference>
<dbReference type="InterPro" id="IPR036005">
    <property type="entry name" value="Creatinase/aminopeptidase-like"/>
</dbReference>
<evidence type="ECO:0000256" key="2">
    <source>
        <dbReference type="ARBA" id="ARBA00008766"/>
    </source>
</evidence>
<evidence type="ECO:0000313" key="8">
    <source>
        <dbReference type="Proteomes" id="UP000027778"/>
    </source>
</evidence>
<dbReference type="Pfam" id="PF01321">
    <property type="entry name" value="Creatinase_N"/>
    <property type="match status" value="1"/>
</dbReference>
<dbReference type="PANTHER" id="PTHR46112">
    <property type="entry name" value="AMINOPEPTIDASE"/>
    <property type="match status" value="1"/>
</dbReference>
<dbReference type="InterPro" id="IPR001714">
    <property type="entry name" value="Pept_M24_MAP"/>
</dbReference>
<dbReference type="PROSITE" id="PS00491">
    <property type="entry name" value="PROLINE_PEPTIDASE"/>
    <property type="match status" value="1"/>
</dbReference>
<dbReference type="FunFam" id="3.90.230.10:FF:000014">
    <property type="entry name" value="Aminopeptidase P family protein"/>
    <property type="match status" value="1"/>
</dbReference>
<comment type="caution">
    <text evidence="7">The sequence shown here is derived from an EMBL/GenBank/DDBJ whole genome shotgun (WGS) entry which is preliminary data.</text>
</comment>
<dbReference type="EMBL" id="JOTM01000001">
    <property type="protein sequence ID" value="KEK25806.1"/>
    <property type="molecule type" value="Genomic_DNA"/>
</dbReference>
<keyword evidence="8" id="KW-1185">Reference proteome</keyword>
<proteinExistence type="inferred from homology"/>
<feature type="domain" description="Creatinase N-terminal" evidence="6">
    <location>
        <begin position="4"/>
        <end position="128"/>
    </location>
</feature>
<evidence type="ECO:0000259" key="5">
    <source>
        <dbReference type="Pfam" id="PF00557"/>
    </source>
</evidence>
<keyword evidence="7" id="KW-0031">Aminopeptidase</keyword>
<evidence type="ECO:0000259" key="6">
    <source>
        <dbReference type="Pfam" id="PF01321"/>
    </source>
</evidence>
<dbReference type="PANTHER" id="PTHR46112:SF3">
    <property type="entry name" value="AMINOPEPTIDASE YPDF"/>
    <property type="match status" value="1"/>
</dbReference>
<evidence type="ECO:0000256" key="1">
    <source>
        <dbReference type="ARBA" id="ARBA00001936"/>
    </source>
</evidence>
<dbReference type="eggNOG" id="COG0006">
    <property type="taxonomic scope" value="Bacteria"/>
</dbReference>
<gene>
    <name evidence="7" type="ORF">BAGA_00795</name>
</gene>